<feature type="region of interest" description="Disordered" evidence="1">
    <location>
        <begin position="103"/>
        <end position="128"/>
    </location>
</feature>
<gene>
    <name evidence="2" type="ORF">DFH08DRAFT_929277</name>
</gene>
<dbReference type="Proteomes" id="UP001218218">
    <property type="component" value="Unassembled WGS sequence"/>
</dbReference>
<proteinExistence type="predicted"/>
<reference evidence="2" key="1">
    <citation type="submission" date="2023-03" db="EMBL/GenBank/DDBJ databases">
        <title>Massive genome expansion in bonnet fungi (Mycena s.s.) driven by repeated elements and novel gene families across ecological guilds.</title>
        <authorList>
            <consortium name="Lawrence Berkeley National Laboratory"/>
            <person name="Harder C.B."/>
            <person name="Miyauchi S."/>
            <person name="Viragh M."/>
            <person name="Kuo A."/>
            <person name="Thoen E."/>
            <person name="Andreopoulos B."/>
            <person name="Lu D."/>
            <person name="Skrede I."/>
            <person name="Drula E."/>
            <person name="Henrissat B."/>
            <person name="Morin E."/>
            <person name="Kohler A."/>
            <person name="Barry K."/>
            <person name="LaButti K."/>
            <person name="Morin E."/>
            <person name="Salamov A."/>
            <person name="Lipzen A."/>
            <person name="Mereny Z."/>
            <person name="Hegedus B."/>
            <person name="Baldrian P."/>
            <person name="Stursova M."/>
            <person name="Weitz H."/>
            <person name="Taylor A."/>
            <person name="Grigoriev I.V."/>
            <person name="Nagy L.G."/>
            <person name="Martin F."/>
            <person name="Kauserud H."/>
        </authorList>
    </citation>
    <scope>NUCLEOTIDE SEQUENCE</scope>
    <source>
        <strain evidence="2">CBHHK002</strain>
    </source>
</reference>
<evidence type="ECO:0000313" key="2">
    <source>
        <dbReference type="EMBL" id="KAJ7366363.1"/>
    </source>
</evidence>
<accession>A0AAD7F4D3</accession>
<evidence type="ECO:0000313" key="3">
    <source>
        <dbReference type="Proteomes" id="UP001218218"/>
    </source>
</evidence>
<dbReference type="EMBL" id="JARIHO010000002">
    <property type="protein sequence ID" value="KAJ7366363.1"/>
    <property type="molecule type" value="Genomic_DNA"/>
</dbReference>
<protein>
    <submittedName>
        <fullName evidence="2">Uncharacterized protein</fullName>
    </submittedName>
</protein>
<name>A0AAD7F4D3_9AGAR</name>
<sequence length="128" mass="14650">MATIVAGGEEDSSVGLGWHGHWVTALLANRNCRQPLGERTEIVWNHHAIDWDSEAIETGGQSCVLKSIQRRQRNLLIVEIASYEVQVTVLRVFVKSEWFNFEQTEDPQEHEEDGDVDEDGYDEDMYSE</sequence>
<keyword evidence="3" id="KW-1185">Reference proteome</keyword>
<evidence type="ECO:0000256" key="1">
    <source>
        <dbReference type="SAM" id="MobiDB-lite"/>
    </source>
</evidence>
<comment type="caution">
    <text evidence="2">The sequence shown here is derived from an EMBL/GenBank/DDBJ whole genome shotgun (WGS) entry which is preliminary data.</text>
</comment>
<dbReference type="AlphaFoldDB" id="A0AAD7F4D3"/>
<organism evidence="2 3">
    <name type="scientific">Mycena albidolilacea</name>
    <dbReference type="NCBI Taxonomy" id="1033008"/>
    <lineage>
        <taxon>Eukaryota</taxon>
        <taxon>Fungi</taxon>
        <taxon>Dikarya</taxon>
        <taxon>Basidiomycota</taxon>
        <taxon>Agaricomycotina</taxon>
        <taxon>Agaricomycetes</taxon>
        <taxon>Agaricomycetidae</taxon>
        <taxon>Agaricales</taxon>
        <taxon>Marasmiineae</taxon>
        <taxon>Mycenaceae</taxon>
        <taxon>Mycena</taxon>
    </lineage>
</organism>